<keyword evidence="2" id="KW-1185">Reference proteome</keyword>
<dbReference type="RefSeq" id="XP_070648401.1">
    <property type="nucleotide sequence ID" value="XM_070792300.1"/>
</dbReference>
<feature type="compositionally biased region" description="Low complexity" evidence="1">
    <location>
        <begin position="235"/>
        <end position="245"/>
    </location>
</feature>
<protein>
    <recommendedName>
        <fullName evidence="4">Basic proline-rich protein-like</fullName>
    </recommendedName>
</protein>
<proteinExistence type="predicted"/>
<reference evidence="3" key="1">
    <citation type="submission" date="2025-08" db="UniProtKB">
        <authorList>
            <consortium name="RefSeq"/>
        </authorList>
    </citation>
    <scope>IDENTIFICATION</scope>
    <source>
        <tissue evidence="3">Blood</tissue>
    </source>
</reference>
<dbReference type="GeneID" id="139183999"/>
<feature type="region of interest" description="Disordered" evidence="1">
    <location>
        <begin position="71"/>
        <end position="245"/>
    </location>
</feature>
<evidence type="ECO:0000256" key="1">
    <source>
        <dbReference type="SAM" id="MobiDB-lite"/>
    </source>
</evidence>
<gene>
    <name evidence="3" type="primary">LOC139183999</name>
</gene>
<evidence type="ECO:0000313" key="2">
    <source>
        <dbReference type="Proteomes" id="UP001652663"/>
    </source>
</evidence>
<feature type="compositionally biased region" description="Pro residues" evidence="1">
    <location>
        <begin position="95"/>
        <end position="105"/>
    </location>
</feature>
<evidence type="ECO:0008006" key="4">
    <source>
        <dbReference type="Google" id="ProtNLM"/>
    </source>
</evidence>
<feature type="compositionally biased region" description="Polar residues" evidence="1">
    <location>
        <begin position="265"/>
        <end position="281"/>
    </location>
</feature>
<sequence>MPKIKAHFLTEKTNNDINNKDLQASRDPSSLCADLHQQTNHNNQLYPVSHCPFFKEISGLCQLLPISTSGLGIKKKKTPGETFQKGSAAVARGPPVAPLQPPRPLNFPKARKRRPRPPGQGPGRGPRQGSGPKAAQAPASSPIQGKVAEVTAPGPPTRGAPRTAGEPAPARRRLPAASWASAGRFQRPEADGPSLCLPQSCSEEEMGRPAPPPPARPPPAAPAPRPEPRPPFSAPPSGALFPAPPAAAQLSQFSLRGRVLDQRGWQWQTRTPKRTSCSPPFTSELLHPRLLETKDGSDTPPTPERKEERSLLEQPASWGEQISDVLVNESKWKRPSTAGAQQGKAHRTGNRDSEKRTQQKAHAAQSQIPEDLQLRNLGPLDKTPRGIVRRSSDQS</sequence>
<accession>A0ABM4SKS4</accession>
<organism evidence="2 3">
    <name type="scientific">Bos indicus</name>
    <name type="common">Zebu</name>
    <dbReference type="NCBI Taxonomy" id="9915"/>
    <lineage>
        <taxon>Eukaryota</taxon>
        <taxon>Metazoa</taxon>
        <taxon>Chordata</taxon>
        <taxon>Craniata</taxon>
        <taxon>Vertebrata</taxon>
        <taxon>Euteleostomi</taxon>
        <taxon>Mammalia</taxon>
        <taxon>Eutheria</taxon>
        <taxon>Laurasiatheria</taxon>
        <taxon>Artiodactyla</taxon>
        <taxon>Ruminantia</taxon>
        <taxon>Pecora</taxon>
        <taxon>Bovidae</taxon>
        <taxon>Bovinae</taxon>
        <taxon>Bos</taxon>
    </lineage>
</organism>
<dbReference type="Proteomes" id="UP001652663">
    <property type="component" value="Chromosome 7"/>
</dbReference>
<feature type="region of interest" description="Disordered" evidence="1">
    <location>
        <begin position="263"/>
        <end position="395"/>
    </location>
</feature>
<name>A0ABM4SKS4_BOSIN</name>
<feature type="compositionally biased region" description="Pro residues" evidence="1">
    <location>
        <begin position="209"/>
        <end position="234"/>
    </location>
</feature>
<feature type="compositionally biased region" description="Basic and acidic residues" evidence="1">
    <location>
        <begin position="286"/>
        <end position="311"/>
    </location>
</feature>
<evidence type="ECO:0000313" key="3">
    <source>
        <dbReference type="RefSeq" id="XP_070648401.1"/>
    </source>
</evidence>